<dbReference type="EMBL" id="CP051167">
    <property type="protein sequence ID" value="QIZ73360.1"/>
    <property type="molecule type" value="Genomic_DNA"/>
</dbReference>
<gene>
    <name evidence="1" type="ORF">HCG48_24440</name>
</gene>
<organism evidence="1 2">
    <name type="scientific">Oxynema aestuarii AP17</name>
    <dbReference type="NCBI Taxonomy" id="2064643"/>
    <lineage>
        <taxon>Bacteria</taxon>
        <taxon>Bacillati</taxon>
        <taxon>Cyanobacteriota</taxon>
        <taxon>Cyanophyceae</taxon>
        <taxon>Oscillatoriophycideae</taxon>
        <taxon>Oscillatoriales</taxon>
        <taxon>Oscillatoriaceae</taxon>
        <taxon>Oxynema</taxon>
        <taxon>Oxynema aestuarii</taxon>
    </lineage>
</organism>
<dbReference type="Proteomes" id="UP000500857">
    <property type="component" value="Chromosome"/>
</dbReference>
<name>A0A6H1U5D1_9CYAN</name>
<protein>
    <submittedName>
        <fullName evidence="1">Uncharacterized protein</fullName>
    </submittedName>
</protein>
<dbReference type="RefSeq" id="WP_168571506.1">
    <property type="nucleotide sequence ID" value="NZ_CP051167.1"/>
</dbReference>
<proteinExistence type="predicted"/>
<dbReference type="AlphaFoldDB" id="A0A6H1U5D1"/>
<sequence>MSEDKKVMNELKNDIYTQISSKYNKCLWPKSDCTNDCIKAHSIQNSQILDQLASNNHVVMPVARLNLDTGPEIEFKKVGRNKATTFTGLCSEHDRQLFRPIDVNKFDSSNEEQKFLIAYRSVLRELHTRIKAAIDLQTTYQKSVKLGKCDPNNRDISLFVTCRIVNAIDFCLYKKMYDNIYNSNSFTEVQHDYICIEKSCPLAVSSLFNPINSSAQNKRPEPKFIVLNVFPHNKNTIVLLSYLSHHQKELSSYANEIINANGDDRLYLLSKTILRYCENFVISPEQFESFSPPKVDAIKKFYGETAKRSDYDDDNENLMLF</sequence>
<reference evidence="1 2" key="1">
    <citation type="submission" date="2020-04" db="EMBL/GenBank/DDBJ databases">
        <authorList>
            <person name="Basu S."/>
            <person name="Maruthanayagam V."/>
            <person name="Chakraborty S."/>
            <person name="Pramanik A."/>
            <person name="Mukherjee J."/>
            <person name="Brink B."/>
        </authorList>
    </citation>
    <scope>NUCLEOTIDE SEQUENCE [LARGE SCALE GENOMIC DNA]</scope>
    <source>
        <strain evidence="1 2">AP17</strain>
    </source>
</reference>
<dbReference type="KEGG" id="oxy:HCG48_24440"/>
<evidence type="ECO:0000313" key="2">
    <source>
        <dbReference type="Proteomes" id="UP000500857"/>
    </source>
</evidence>
<evidence type="ECO:0000313" key="1">
    <source>
        <dbReference type="EMBL" id="QIZ73360.1"/>
    </source>
</evidence>
<keyword evidence="2" id="KW-1185">Reference proteome</keyword>
<accession>A0A6H1U5D1</accession>